<proteinExistence type="predicted"/>
<feature type="transmembrane region" description="Helical" evidence="1">
    <location>
        <begin position="105"/>
        <end position="128"/>
    </location>
</feature>
<evidence type="ECO:0000313" key="3">
    <source>
        <dbReference type="Proteomes" id="UP001177023"/>
    </source>
</evidence>
<dbReference type="EMBL" id="CATQJA010002662">
    <property type="protein sequence ID" value="CAJ0580708.1"/>
    <property type="molecule type" value="Genomic_DNA"/>
</dbReference>
<gene>
    <name evidence="2" type="ORF">MSPICULIGERA_LOCUS18898</name>
</gene>
<sequence>MTMNQSCPDSSTLDTTVQLLNVLNPVMVAVSGFALITNIVFLLCLLDGVHRRELALKRYLFVANRSLADLVTVSVILAYLLHSQRSACHDVHLGCTPDQPEGNPLPLQVVITLDYWSVAFSYSGLAMMTRYATRLSSRRVLHFLLLGWLAMSTALWIIMYLTDEDTNFDSNGMIYVILHRLRTGMGFRDDESLLWFVDLCHNLSERSDGDSNSGGALALVLPIAAFLITLGSYMLVCWALRRHRECNESSVVLRHKASLWRLGCHISLFLITCALMGIAYYATGPMRDACLRFMGSLEGDYDSEPPCLSDPLMSYVMLCSVASLGWLGRVCLDPIIDMRQDVQLKRIVMYYIYCCSSKGRKRYPRNGTDKEKQLAMANTNPTEMSQISRLADETIC</sequence>
<feature type="transmembrane region" description="Helical" evidence="1">
    <location>
        <begin position="259"/>
        <end position="282"/>
    </location>
</feature>
<protein>
    <submittedName>
        <fullName evidence="2">Uncharacterized protein</fullName>
    </submittedName>
</protein>
<feature type="transmembrane region" description="Helical" evidence="1">
    <location>
        <begin position="67"/>
        <end position="85"/>
    </location>
</feature>
<dbReference type="Proteomes" id="UP001177023">
    <property type="component" value="Unassembled WGS sequence"/>
</dbReference>
<organism evidence="2 3">
    <name type="scientific">Mesorhabditis spiculigera</name>
    <dbReference type="NCBI Taxonomy" id="96644"/>
    <lineage>
        <taxon>Eukaryota</taxon>
        <taxon>Metazoa</taxon>
        <taxon>Ecdysozoa</taxon>
        <taxon>Nematoda</taxon>
        <taxon>Chromadorea</taxon>
        <taxon>Rhabditida</taxon>
        <taxon>Rhabditina</taxon>
        <taxon>Rhabditomorpha</taxon>
        <taxon>Rhabditoidea</taxon>
        <taxon>Rhabditidae</taxon>
        <taxon>Mesorhabditinae</taxon>
        <taxon>Mesorhabditis</taxon>
    </lineage>
</organism>
<feature type="transmembrane region" description="Helical" evidence="1">
    <location>
        <begin position="216"/>
        <end position="238"/>
    </location>
</feature>
<feature type="non-terminal residue" evidence="2">
    <location>
        <position position="1"/>
    </location>
</feature>
<reference evidence="2" key="1">
    <citation type="submission" date="2023-06" db="EMBL/GenBank/DDBJ databases">
        <authorList>
            <person name="Delattre M."/>
        </authorList>
    </citation>
    <scope>NUCLEOTIDE SEQUENCE</scope>
    <source>
        <strain evidence="2">AF72</strain>
    </source>
</reference>
<accession>A0AA36D434</accession>
<name>A0AA36D434_9BILA</name>
<feature type="transmembrane region" description="Helical" evidence="1">
    <location>
        <begin position="140"/>
        <end position="161"/>
    </location>
</feature>
<keyword evidence="1" id="KW-0812">Transmembrane</keyword>
<keyword evidence="1" id="KW-1133">Transmembrane helix</keyword>
<keyword evidence="3" id="KW-1185">Reference proteome</keyword>
<dbReference type="Gene3D" id="1.20.1070.10">
    <property type="entry name" value="Rhodopsin 7-helix transmembrane proteins"/>
    <property type="match status" value="1"/>
</dbReference>
<dbReference type="AlphaFoldDB" id="A0AA36D434"/>
<comment type="caution">
    <text evidence="2">The sequence shown here is derived from an EMBL/GenBank/DDBJ whole genome shotgun (WGS) entry which is preliminary data.</text>
</comment>
<keyword evidence="1" id="KW-0472">Membrane</keyword>
<evidence type="ECO:0000313" key="2">
    <source>
        <dbReference type="EMBL" id="CAJ0580708.1"/>
    </source>
</evidence>
<feature type="transmembrane region" description="Helical" evidence="1">
    <location>
        <begin position="26"/>
        <end position="46"/>
    </location>
</feature>
<evidence type="ECO:0000256" key="1">
    <source>
        <dbReference type="SAM" id="Phobius"/>
    </source>
</evidence>
<dbReference type="SUPFAM" id="SSF81321">
    <property type="entry name" value="Family A G protein-coupled receptor-like"/>
    <property type="match status" value="1"/>
</dbReference>